<evidence type="ECO:0000256" key="5">
    <source>
        <dbReference type="SAM" id="MobiDB-lite"/>
    </source>
</evidence>
<dbReference type="PANTHER" id="PTHR19879">
    <property type="entry name" value="TRANSCRIPTION INITIATION FACTOR TFIID"/>
    <property type="match status" value="1"/>
</dbReference>
<dbReference type="InterPro" id="IPR019775">
    <property type="entry name" value="WD40_repeat_CS"/>
</dbReference>
<dbReference type="PROSITE" id="PS50294">
    <property type="entry name" value="WD_REPEATS_REGION"/>
    <property type="match status" value="1"/>
</dbReference>
<gene>
    <name evidence="7" type="ORF">FSARC_10194</name>
</gene>
<reference evidence="7" key="1">
    <citation type="journal article" date="2020" name="BMC Genomics">
        <title>Correction to: Identification and distribution of gene clusters required for synthesis of sphingolipid metabolism inhibitors in diverse species of the filamentous fungus Fusarium.</title>
        <authorList>
            <person name="Kim H.S."/>
            <person name="Lohmar J.M."/>
            <person name="Busman M."/>
            <person name="Brown D.W."/>
            <person name="Naumann T.A."/>
            <person name="Divon H.H."/>
            <person name="Lysoe E."/>
            <person name="Uhlig S."/>
            <person name="Proctor R.H."/>
        </authorList>
    </citation>
    <scope>NUCLEOTIDE SEQUENCE</scope>
    <source>
        <strain evidence="7">NRRL 20472</strain>
    </source>
</reference>
<evidence type="ECO:0000313" key="8">
    <source>
        <dbReference type="Proteomes" id="UP000622797"/>
    </source>
</evidence>
<feature type="domain" description="NACHT" evidence="6">
    <location>
        <begin position="496"/>
        <end position="650"/>
    </location>
</feature>
<dbReference type="Gene3D" id="2.130.10.10">
    <property type="entry name" value="YVTN repeat-like/Quinoprotein amine dehydrogenase"/>
    <property type="match status" value="3"/>
</dbReference>
<dbReference type="InterPro" id="IPR027417">
    <property type="entry name" value="P-loop_NTPase"/>
</dbReference>
<evidence type="ECO:0000313" key="7">
    <source>
        <dbReference type="EMBL" id="KAF4961378.1"/>
    </source>
</evidence>
<reference evidence="7" key="2">
    <citation type="submission" date="2020-05" db="EMBL/GenBank/DDBJ databases">
        <authorList>
            <person name="Kim H.-S."/>
            <person name="Proctor R.H."/>
            <person name="Brown D.W."/>
        </authorList>
    </citation>
    <scope>NUCLEOTIDE SEQUENCE</scope>
    <source>
        <strain evidence="7">NRRL 20472</strain>
    </source>
</reference>
<dbReference type="SUPFAM" id="SSF75011">
    <property type="entry name" value="3-carboxy-cis,cis-mucoante lactonizing enzyme"/>
    <property type="match status" value="1"/>
</dbReference>
<dbReference type="SUPFAM" id="SSF50978">
    <property type="entry name" value="WD40 repeat-like"/>
    <property type="match status" value="1"/>
</dbReference>
<protein>
    <recommendedName>
        <fullName evidence="6">NACHT domain-containing protein</fullName>
    </recommendedName>
</protein>
<feature type="compositionally biased region" description="Polar residues" evidence="5">
    <location>
        <begin position="83"/>
        <end position="92"/>
    </location>
</feature>
<dbReference type="SUPFAM" id="SSF50998">
    <property type="entry name" value="Quinoprotein alcohol dehydrogenase-like"/>
    <property type="match status" value="1"/>
</dbReference>
<dbReference type="Pfam" id="PF24883">
    <property type="entry name" value="NPHP3_N"/>
    <property type="match status" value="1"/>
</dbReference>
<dbReference type="Pfam" id="PF00400">
    <property type="entry name" value="WD40"/>
    <property type="match status" value="1"/>
</dbReference>
<dbReference type="Proteomes" id="UP000622797">
    <property type="component" value="Unassembled WGS sequence"/>
</dbReference>
<dbReference type="EMBL" id="JABEXW010000610">
    <property type="protein sequence ID" value="KAF4961378.1"/>
    <property type="molecule type" value="Genomic_DNA"/>
</dbReference>
<dbReference type="PROSITE" id="PS00678">
    <property type="entry name" value="WD_REPEATS_1"/>
    <property type="match status" value="1"/>
</dbReference>
<name>A0A8H4TNS6_9HYPO</name>
<organism evidence="7 8">
    <name type="scientific">Fusarium sarcochroum</name>
    <dbReference type="NCBI Taxonomy" id="1208366"/>
    <lineage>
        <taxon>Eukaryota</taxon>
        <taxon>Fungi</taxon>
        <taxon>Dikarya</taxon>
        <taxon>Ascomycota</taxon>
        <taxon>Pezizomycotina</taxon>
        <taxon>Sordariomycetes</taxon>
        <taxon>Hypocreomycetidae</taxon>
        <taxon>Hypocreales</taxon>
        <taxon>Nectriaceae</taxon>
        <taxon>Fusarium</taxon>
        <taxon>Fusarium lateritium species complex</taxon>
    </lineage>
</organism>
<sequence length="1914" mass="215946">MPRSSQKSIKKDQPAPKLSRPAWYYRLVALTIKKDRDVEPEDFDEDISDLDETAEDSTSEEGGCVCDSDSENECECFDEPIDDNQSQRSYTDSDADFYYELKSEREERKRELRDIKEHERKQKAERRVLELEKEKEVKEAYKHLQEAVQRGDSLPKLDPFLGSFKLFSVDHFDYRYDPDYYPTKYVSFYTLDGSTASGGMASPVKDKTAELQGNIYLDVNCGCDFAPFTPPREAGVEKHVLGDYRGNIIVEAQIDEPTNFDFEELRSTCGQTQHSASEPDEKTPHLNLSSRITPQVMSGLEGLGIVANVIAVVDLSLQVISWCSKYAQDVKNAKSSRVQLLLATHRLHFQSEKLRGLLDDERKRAKLQASYKLAHAMGDGQFKLKELETLLSSRSRGSGLKWPLRKHEVESAIQYIEHSTEVIVQVLQVDMAGILVDLDDRAEAEQQRNILDKLPYVSDAAFDSHAEEHNPTCLPETRVDLLKEVNDWINDPHAKTVFWLNGMAGTGKSTISRTLAQSLSRTQQTENRLGASFFFKRGETDRGSMFKLIPTIARQLAASYPALAKHIQKAIQHDPTIPSKALRIQFEKLITKPLSRSSRDFPNEATIVVIVDALDECESDDDIKLIINLFSQSQVIQHPRPRIFLTSRPDLPLRLGFKAVEGTYENLILHEVATPIIEHDISLFLRHELTQIRDNWNSTVSKNRNLPANWPGDDPIRQLTKKAIPLFIFAATVCRFIADYRGRNPARQLHTVLEFQVGGASSQMDITYRPVLSQLLPEVYSPSEIEIVKNDFRRIIGPIVLLASPLSSSTLSRLLNVPQDMIDDMLGNLHSVLNVPVCPEAPIRMLHLSFRDYLVNPEYSRTNPMWVDEKQTALALVRDCFRVMDGLKSDICHLRHPAKPRSTLTPEFIDACLPPEVQYACPYWVYHQESAGIGKGDKTSEAVELTEFLGDAIMILHRHASDINATPLQLYSSVLVFAPSNSIIGKIFAAQTPTWVTILSGRTLDWDSRLQLFDAGRSGMPMATAFSLDSKLLSSISRRGHVKVWSTDTGECVEQDFDNPPYLEAAAISPDGKAIAVQPRDWWSYVEFSPLSTAILLVGYPKKIHLWCLRREKEIFSTEASYDDHEEKAKREFFAFSRDDKLLAVISGKHEVNIWSLQEAECIRNFREDKCVVKGLLFSFDSRRIATVSDDRSLRVWDISTGECLSTLLDWGESIGIAQFSPQADYIVSTSNPWEGYANTEYNIRVWDLKTGGDVAIWQLSERTVKSFLFSPDGAAFATVQHNGLIQLWDWSRLLEESVKDNDRLALRVIGNPPRVARISLNGHVKTLGVDTGATMQEFYLPTPSPTRSVDLHFSPDSTLVATRPTKECLTIWSVVDGCPVFQLEGTDIRLVFSRNSHSVATATEDQCEVCVWDRNGKEFNLKCVVSGCEGRLWPRAVSPDSQWLAAEDDSRKIWIWNLDTRKCVQTMSLTRDNDVRLEQVVFSPDSALVATRFDNDTIMVWKLATGERIGLSNSRHCISPPALSPIGTFMACSGIEEIRIWNWETGDSVRYPTLITYLLLTTAMFECVLIPILPRKTLKPVINKQKPSEKKNNRIVATQPIIWRAVAAWQCLSVASTLASASSNTNGLASNARLQSIGVKEFFGCHFVCSFQLTRFSNLLAARFLLSTTFMARRVLNILEALRKHAPDPSPSFSLADPISLTLASRRSLYSLLPPLSFTDLRFSSTHFAAMSSLIQNYDIPPELLGIAHYYWNEVCSLARRVPCAKPTDDPTDEPLLAARQIWRVCRCLKAYGVLREPNTIAMRELQELASTPENLTLFMLQRSGAACRPDGMRHPIDAVLPPHLRDPTLVQDLLETLQVALEYLEWTEKPGLARHQGMTEKNLPYGFPNALSEIIYRNSQKPAPHCVAIGDD</sequence>
<evidence type="ECO:0000256" key="4">
    <source>
        <dbReference type="SAM" id="Coils"/>
    </source>
</evidence>
<feature type="repeat" description="WD" evidence="3">
    <location>
        <begin position="1471"/>
        <end position="1512"/>
    </location>
</feature>
<dbReference type="InterPro" id="IPR056884">
    <property type="entry name" value="NPHP3-like_N"/>
</dbReference>
<evidence type="ECO:0000256" key="1">
    <source>
        <dbReference type="ARBA" id="ARBA00022574"/>
    </source>
</evidence>
<keyword evidence="4" id="KW-0175">Coiled coil</keyword>
<keyword evidence="1 3" id="KW-0853">WD repeat</keyword>
<keyword evidence="2" id="KW-0677">Repeat</keyword>
<feature type="region of interest" description="Disordered" evidence="5">
    <location>
        <begin position="37"/>
        <end position="93"/>
    </location>
</feature>
<accession>A0A8H4TNS6</accession>
<dbReference type="SMART" id="SM00320">
    <property type="entry name" value="WD40"/>
    <property type="match status" value="8"/>
</dbReference>
<dbReference type="PROSITE" id="PS50837">
    <property type="entry name" value="NACHT"/>
    <property type="match status" value="1"/>
</dbReference>
<comment type="caution">
    <text evidence="7">The sequence shown here is derived from an EMBL/GenBank/DDBJ whole genome shotgun (WGS) entry which is preliminary data.</text>
</comment>
<evidence type="ECO:0000256" key="3">
    <source>
        <dbReference type="PROSITE-ProRule" id="PRU00221"/>
    </source>
</evidence>
<dbReference type="PROSITE" id="PS50082">
    <property type="entry name" value="WD_REPEATS_2"/>
    <property type="match status" value="2"/>
</dbReference>
<feature type="compositionally biased region" description="Acidic residues" evidence="5">
    <location>
        <begin position="68"/>
        <end position="82"/>
    </location>
</feature>
<evidence type="ECO:0000259" key="6">
    <source>
        <dbReference type="PROSITE" id="PS50837"/>
    </source>
</evidence>
<dbReference type="InterPro" id="IPR036322">
    <property type="entry name" value="WD40_repeat_dom_sf"/>
</dbReference>
<dbReference type="PANTHER" id="PTHR19879:SF9">
    <property type="entry name" value="TRANSCRIPTION INITIATION FACTOR TFIID SUBUNIT 5"/>
    <property type="match status" value="1"/>
</dbReference>
<evidence type="ECO:0000256" key="2">
    <source>
        <dbReference type="ARBA" id="ARBA00022737"/>
    </source>
</evidence>
<dbReference type="InterPro" id="IPR007111">
    <property type="entry name" value="NACHT_NTPase"/>
</dbReference>
<proteinExistence type="predicted"/>
<dbReference type="OrthoDB" id="538223at2759"/>
<dbReference type="InterPro" id="IPR011047">
    <property type="entry name" value="Quinoprotein_ADH-like_sf"/>
</dbReference>
<dbReference type="SUPFAM" id="SSF52540">
    <property type="entry name" value="P-loop containing nucleoside triphosphate hydrolases"/>
    <property type="match status" value="1"/>
</dbReference>
<feature type="compositionally biased region" description="Acidic residues" evidence="5">
    <location>
        <begin position="38"/>
        <end position="59"/>
    </location>
</feature>
<keyword evidence="8" id="KW-1185">Reference proteome</keyword>
<dbReference type="InterPro" id="IPR001680">
    <property type="entry name" value="WD40_rpt"/>
</dbReference>
<dbReference type="InterPro" id="IPR015943">
    <property type="entry name" value="WD40/YVTN_repeat-like_dom_sf"/>
</dbReference>
<feature type="coiled-coil region" evidence="4">
    <location>
        <begin position="101"/>
        <end position="141"/>
    </location>
</feature>
<feature type="repeat" description="WD" evidence="3">
    <location>
        <begin position="1166"/>
        <end position="1207"/>
    </location>
</feature>
<dbReference type="Gene3D" id="3.40.50.300">
    <property type="entry name" value="P-loop containing nucleotide triphosphate hydrolases"/>
    <property type="match status" value="1"/>
</dbReference>